<feature type="binding site" evidence="3">
    <location>
        <position position="48"/>
    </location>
    <ligand>
        <name>ATP</name>
        <dbReference type="ChEBI" id="CHEBI:30616"/>
    </ligand>
</feature>
<dbReference type="SUPFAM" id="SSF56112">
    <property type="entry name" value="Protein kinase-like (PK-like)"/>
    <property type="match status" value="1"/>
</dbReference>
<accession>A0A7S1FNY0</accession>
<dbReference type="InterPro" id="IPR000719">
    <property type="entry name" value="Prot_kinase_dom"/>
</dbReference>
<evidence type="ECO:0000256" key="4">
    <source>
        <dbReference type="RuleBase" id="RU000304"/>
    </source>
</evidence>
<organism evidence="6">
    <name type="scientific">Corethron hystrix</name>
    <dbReference type="NCBI Taxonomy" id="216773"/>
    <lineage>
        <taxon>Eukaryota</taxon>
        <taxon>Sar</taxon>
        <taxon>Stramenopiles</taxon>
        <taxon>Ochrophyta</taxon>
        <taxon>Bacillariophyta</taxon>
        <taxon>Coscinodiscophyceae</taxon>
        <taxon>Corethrophycidae</taxon>
        <taxon>Corethrales</taxon>
        <taxon>Corethraceae</taxon>
        <taxon>Corethron</taxon>
    </lineage>
</organism>
<evidence type="ECO:0000256" key="3">
    <source>
        <dbReference type="PROSITE-ProRule" id="PRU10141"/>
    </source>
</evidence>
<dbReference type="PANTHER" id="PTHR24347">
    <property type="entry name" value="SERINE/THREONINE-PROTEIN KINASE"/>
    <property type="match status" value="1"/>
</dbReference>
<proteinExistence type="inferred from homology"/>
<dbReference type="PROSITE" id="PS00107">
    <property type="entry name" value="PROTEIN_KINASE_ATP"/>
    <property type="match status" value="1"/>
</dbReference>
<dbReference type="AlphaFoldDB" id="A0A7S1FNY0"/>
<dbReference type="Gene3D" id="1.10.510.10">
    <property type="entry name" value="Transferase(Phosphotransferase) domain 1"/>
    <property type="match status" value="1"/>
</dbReference>
<sequence length="275" mass="31172">MTGLDYTDGNYSDLSNFLILSSKPLGEGNGGAVYLALHSLSNKKFAIKTTAVNKKTYQNFQREINILRSITQHDNIISLNGAFENNNQSYMVMPFIEDGNLLSNLSKNGRYTELQARKVTEGILRGIGHLHRHNVVHRDIKPENILIDKRNEAKIADFGFATCITRPSSLTTFCGSFIYAAPEILSHVPYGEAVDLWGVGVTLFIMLGNYYPFYDRDERMNNHIYQYKIDFIPKYWCSISSAAKNLVADLLTVSPHERPSANEALNYPWLEHKKN</sequence>
<feature type="domain" description="Protein kinase" evidence="5">
    <location>
        <begin position="19"/>
        <end position="270"/>
    </location>
</feature>
<dbReference type="PROSITE" id="PS50011">
    <property type="entry name" value="PROTEIN_KINASE_DOM"/>
    <property type="match status" value="1"/>
</dbReference>
<dbReference type="Pfam" id="PF00069">
    <property type="entry name" value="Pkinase"/>
    <property type="match status" value="1"/>
</dbReference>
<evidence type="ECO:0000259" key="5">
    <source>
        <dbReference type="PROSITE" id="PS50011"/>
    </source>
</evidence>
<gene>
    <name evidence="6" type="ORF">CHYS00102_LOCUS7580</name>
</gene>
<protein>
    <recommendedName>
        <fullName evidence="5">Protein kinase domain-containing protein</fullName>
    </recommendedName>
</protein>
<dbReference type="InterPro" id="IPR011009">
    <property type="entry name" value="Kinase-like_dom_sf"/>
</dbReference>
<evidence type="ECO:0000313" key="6">
    <source>
        <dbReference type="EMBL" id="CAD8880395.1"/>
    </source>
</evidence>
<dbReference type="InterPro" id="IPR017441">
    <property type="entry name" value="Protein_kinase_ATP_BS"/>
</dbReference>
<evidence type="ECO:0000256" key="2">
    <source>
        <dbReference type="ARBA" id="ARBA00022840"/>
    </source>
</evidence>
<keyword evidence="2 3" id="KW-0067">ATP-binding</keyword>
<dbReference type="GO" id="GO:0004674">
    <property type="term" value="F:protein serine/threonine kinase activity"/>
    <property type="evidence" value="ECO:0007669"/>
    <property type="project" value="UniProtKB-KW"/>
</dbReference>
<dbReference type="SMART" id="SM00220">
    <property type="entry name" value="S_TKc"/>
    <property type="match status" value="1"/>
</dbReference>
<dbReference type="GO" id="GO:0005524">
    <property type="term" value="F:ATP binding"/>
    <property type="evidence" value="ECO:0007669"/>
    <property type="project" value="UniProtKB-UniRule"/>
</dbReference>
<dbReference type="InterPro" id="IPR008271">
    <property type="entry name" value="Ser/Thr_kinase_AS"/>
</dbReference>
<keyword evidence="1 3" id="KW-0547">Nucleotide-binding</keyword>
<evidence type="ECO:0000256" key="1">
    <source>
        <dbReference type="ARBA" id="ARBA00022741"/>
    </source>
</evidence>
<dbReference type="PROSITE" id="PS00108">
    <property type="entry name" value="PROTEIN_KINASE_ST"/>
    <property type="match status" value="1"/>
</dbReference>
<keyword evidence="4" id="KW-0418">Kinase</keyword>
<comment type="similarity">
    <text evidence="4">Belongs to the protein kinase superfamily.</text>
</comment>
<dbReference type="EMBL" id="HBFR01010452">
    <property type="protein sequence ID" value="CAD8880395.1"/>
    <property type="molecule type" value="Transcribed_RNA"/>
</dbReference>
<keyword evidence="4" id="KW-0808">Transferase</keyword>
<keyword evidence="4" id="KW-0723">Serine/threonine-protein kinase</keyword>
<dbReference type="FunFam" id="1.10.510.10:FF:000571">
    <property type="entry name" value="Maternal embryonic leucine zipper kinase"/>
    <property type="match status" value="1"/>
</dbReference>
<name>A0A7S1FNY0_9STRA</name>
<reference evidence="6" key="1">
    <citation type="submission" date="2021-01" db="EMBL/GenBank/DDBJ databases">
        <authorList>
            <person name="Corre E."/>
            <person name="Pelletier E."/>
            <person name="Niang G."/>
            <person name="Scheremetjew M."/>
            <person name="Finn R."/>
            <person name="Kale V."/>
            <person name="Holt S."/>
            <person name="Cochrane G."/>
            <person name="Meng A."/>
            <person name="Brown T."/>
            <person name="Cohen L."/>
        </authorList>
    </citation>
    <scope>NUCLEOTIDE SEQUENCE</scope>
    <source>
        <strain evidence="6">308</strain>
    </source>
</reference>